<organism evidence="1 2">
    <name type="scientific">Pseudocercospora fuligena</name>
    <dbReference type="NCBI Taxonomy" id="685502"/>
    <lineage>
        <taxon>Eukaryota</taxon>
        <taxon>Fungi</taxon>
        <taxon>Dikarya</taxon>
        <taxon>Ascomycota</taxon>
        <taxon>Pezizomycotina</taxon>
        <taxon>Dothideomycetes</taxon>
        <taxon>Dothideomycetidae</taxon>
        <taxon>Mycosphaerellales</taxon>
        <taxon>Mycosphaerellaceae</taxon>
        <taxon>Pseudocercospora</taxon>
    </lineage>
</organism>
<keyword evidence="2" id="KW-1185">Reference proteome</keyword>
<evidence type="ECO:0000313" key="2">
    <source>
        <dbReference type="Proteomes" id="UP000660729"/>
    </source>
</evidence>
<proteinExistence type="predicted"/>
<protein>
    <submittedName>
        <fullName evidence="1">Uncharacterized protein</fullName>
    </submittedName>
</protein>
<dbReference type="OrthoDB" id="3630041at2759"/>
<name>A0A8H6RA49_9PEZI</name>
<gene>
    <name evidence="1" type="ORF">HII31_11939</name>
</gene>
<reference evidence="1" key="1">
    <citation type="submission" date="2020-04" db="EMBL/GenBank/DDBJ databases">
        <title>Draft genome resource of the tomato pathogen Pseudocercospora fuligena.</title>
        <authorList>
            <person name="Zaccaron A."/>
        </authorList>
    </citation>
    <scope>NUCLEOTIDE SEQUENCE</scope>
    <source>
        <strain evidence="1">PF001</strain>
    </source>
</reference>
<accession>A0A8H6RA49</accession>
<comment type="caution">
    <text evidence="1">The sequence shown here is derived from an EMBL/GenBank/DDBJ whole genome shotgun (WGS) entry which is preliminary data.</text>
</comment>
<evidence type="ECO:0000313" key="1">
    <source>
        <dbReference type="EMBL" id="KAF7186707.1"/>
    </source>
</evidence>
<sequence>MSNTMQSDHLDTYWRLKTPPISPERYRHYLRRRVERHLPGPELSKQQYAEHIARYQHHRLLYKKCSLEELKRFAHDRGLAVTNSSRREIAKFTSMLTDADSNSCFHHFMDLPPELRLVIYEHHFAAFAGRLTYPSQPPLARVSRGLRLEVLPVFYQQCRFTITYQSRNAGPPFRATLETHAFLSTISYAHFGKICNIKIDIYAADLRVVGSLIMKKTNSRWTIIMAGFSAEKTEAVESALKETTNVMCDDRGKARELTRDDIYRVRNAVERGWMDV</sequence>
<dbReference type="EMBL" id="JABCIY010000248">
    <property type="protein sequence ID" value="KAF7186707.1"/>
    <property type="molecule type" value="Genomic_DNA"/>
</dbReference>
<dbReference type="Proteomes" id="UP000660729">
    <property type="component" value="Unassembled WGS sequence"/>
</dbReference>
<dbReference type="AlphaFoldDB" id="A0A8H6RA49"/>